<feature type="transmembrane region" description="Helical" evidence="2">
    <location>
        <begin position="155"/>
        <end position="175"/>
    </location>
</feature>
<feature type="compositionally biased region" description="Basic and acidic residues" evidence="1">
    <location>
        <begin position="180"/>
        <end position="193"/>
    </location>
</feature>
<name>A0A516R8N4_STRST</name>
<keyword evidence="2" id="KW-0812">Transmembrane</keyword>
<dbReference type="AlphaFoldDB" id="A0A516R8N4"/>
<dbReference type="RefSeq" id="WP_144003888.1">
    <property type="nucleotide sequence ID" value="NZ_CP040916.1"/>
</dbReference>
<organism evidence="4 5">
    <name type="scientific">Streptomyces spectabilis</name>
    <dbReference type="NCBI Taxonomy" id="68270"/>
    <lineage>
        <taxon>Bacteria</taxon>
        <taxon>Bacillati</taxon>
        <taxon>Actinomycetota</taxon>
        <taxon>Actinomycetes</taxon>
        <taxon>Kitasatosporales</taxon>
        <taxon>Streptomycetaceae</taxon>
        <taxon>Streptomyces</taxon>
    </lineage>
</organism>
<evidence type="ECO:0000313" key="5">
    <source>
        <dbReference type="Proteomes" id="UP000316806"/>
    </source>
</evidence>
<protein>
    <recommendedName>
        <fullName evidence="3">Pyrrolo-quinoline quinone repeat domain-containing protein</fullName>
    </recommendedName>
</protein>
<dbReference type="Proteomes" id="UP000316806">
    <property type="component" value="Chromosome"/>
</dbReference>
<feature type="compositionally biased region" description="Pro residues" evidence="1">
    <location>
        <begin position="25"/>
        <end position="46"/>
    </location>
</feature>
<feature type="domain" description="Pyrrolo-quinoline quinone repeat" evidence="3">
    <location>
        <begin position="227"/>
        <end position="367"/>
    </location>
</feature>
<evidence type="ECO:0000259" key="3">
    <source>
        <dbReference type="Pfam" id="PF13360"/>
    </source>
</evidence>
<dbReference type="InterPro" id="IPR011047">
    <property type="entry name" value="Quinoprotein_ADH-like_sf"/>
</dbReference>
<dbReference type="PANTHER" id="PTHR34512">
    <property type="entry name" value="CELL SURFACE PROTEIN"/>
    <property type="match status" value="1"/>
</dbReference>
<dbReference type="InterPro" id="IPR002372">
    <property type="entry name" value="PQQ_rpt_dom"/>
</dbReference>
<keyword evidence="2" id="KW-1133">Transmembrane helix</keyword>
<keyword evidence="2" id="KW-0472">Membrane</keyword>
<evidence type="ECO:0000313" key="4">
    <source>
        <dbReference type="EMBL" id="QDQ12020.1"/>
    </source>
</evidence>
<reference evidence="4 5" key="1">
    <citation type="journal article" date="2019" name="J. Ind. Microbiol. Biotechnol.">
        <title>The complete genomic sequence of Streptomyces spectabilis NRRL-2792 and identification of secondary metabolite biosynthetic gene clusters.</title>
        <authorList>
            <person name="Sinha A."/>
            <person name="Phillips-Salemka S."/>
            <person name="Niraula T.A."/>
            <person name="Short K.A."/>
            <person name="Niraula N.P."/>
        </authorList>
    </citation>
    <scope>NUCLEOTIDE SEQUENCE [LARGE SCALE GENOMIC DNA]</scope>
    <source>
        <strain evidence="4 5">NRRL 2792</strain>
    </source>
</reference>
<evidence type="ECO:0000256" key="2">
    <source>
        <dbReference type="SAM" id="Phobius"/>
    </source>
</evidence>
<feature type="compositionally biased region" description="Low complexity" evidence="1">
    <location>
        <begin position="47"/>
        <end position="135"/>
    </location>
</feature>
<dbReference type="SUPFAM" id="SSF50998">
    <property type="entry name" value="Quinoprotein alcohol dehydrogenase-like"/>
    <property type="match status" value="1"/>
</dbReference>
<dbReference type="PANTHER" id="PTHR34512:SF30">
    <property type="entry name" value="OUTER MEMBRANE PROTEIN ASSEMBLY FACTOR BAMB"/>
    <property type="match status" value="1"/>
</dbReference>
<feature type="region of interest" description="Disordered" evidence="1">
    <location>
        <begin position="1"/>
        <end position="150"/>
    </location>
</feature>
<evidence type="ECO:0000256" key="1">
    <source>
        <dbReference type="SAM" id="MobiDB-lite"/>
    </source>
</evidence>
<sequence length="621" mass="65243">MTQPPNQPPHGGFGAPQDPQDPRQSHPPQPSAPPAGPPQSPPPAPQPGYGYPQQPPAQAGAYGYPQQPGPYGQPQQPGPYGQPAQPGPYGQPQQPGPYGQPAQPGPYGQPQQPGPYGQPAQPAGYGFPQQQYPGGPATPPPGGGGGKSPFKGKTAVIIGAAVATLLVAGGAVYALTSGGDGKKKSESKNKDPKPTASAPVNPGDGSGDGHAGKEDLNEGRQAGESKVLWYKEAPKAPGRGADAPGMWVEDGVAVKAVYKEVLGYDVESGKPKWPAIELPQDICAASKQVSEDGKVVIAYKGGTKSDAKCDQLQVIDLKTGKKGWTKQIKEEGLFDSTLSVELTITGDTLMVGRSQSGTAYSMSGGDELFVSRKKDEGTCFPNGFTGGDRLLRALSCGASTPTQHDEIQELDPKTGKAKWTKKFPKGWSLNKVYSTTPAVLYLTNEDKKQWNITTLKPGSSATRSEVRVNEDFAPECGWGGIMVKDLQGCSGAVADDTYLYLPTKKTSGANEIVAIGLNTGKANWRVKSPSDTSMMPMKMVDGRLVAYVKPSYSSGGQVVSIAPSGSHAPKTLLKNPEGTSKIENGFFSKAIDYVDGRFYLSTTRLSGSAQGREKLMLAYGK</sequence>
<dbReference type="EMBL" id="CP040916">
    <property type="protein sequence ID" value="QDQ12020.1"/>
    <property type="molecule type" value="Genomic_DNA"/>
</dbReference>
<feature type="compositionally biased region" description="Basic and acidic residues" evidence="1">
    <location>
        <begin position="210"/>
        <end position="223"/>
    </location>
</feature>
<dbReference type="InterPro" id="IPR015943">
    <property type="entry name" value="WD40/YVTN_repeat-like_dom_sf"/>
</dbReference>
<proteinExistence type="predicted"/>
<dbReference type="Gene3D" id="2.130.10.10">
    <property type="entry name" value="YVTN repeat-like/Quinoprotein amine dehydrogenase"/>
    <property type="match status" value="1"/>
</dbReference>
<feature type="region of interest" description="Disordered" evidence="1">
    <location>
        <begin position="176"/>
        <end position="226"/>
    </location>
</feature>
<gene>
    <name evidence="4" type="ORF">FH965_16760</name>
</gene>
<dbReference type="Pfam" id="PF13360">
    <property type="entry name" value="PQQ_2"/>
    <property type="match status" value="1"/>
</dbReference>
<accession>A0A516R8N4</accession>